<proteinExistence type="predicted"/>
<organism evidence="3">
    <name type="scientific">Streptomyces rochei</name>
    <name type="common">Streptomyces parvullus</name>
    <dbReference type="NCBI Taxonomy" id="1928"/>
    <lineage>
        <taxon>Bacteria</taxon>
        <taxon>Bacillati</taxon>
        <taxon>Actinomycetota</taxon>
        <taxon>Actinomycetes</taxon>
        <taxon>Kitasatosporales</taxon>
        <taxon>Streptomycetaceae</taxon>
        <taxon>Streptomyces</taxon>
        <taxon>Streptomyces rochei group</taxon>
    </lineage>
</organism>
<dbReference type="EMBL" id="AB088224">
    <property type="protein sequence ID" value="BAC76575.1"/>
    <property type="molecule type" value="Genomic_DNA"/>
</dbReference>
<reference evidence="3" key="1">
    <citation type="journal article" date="1998" name="Biosci. Biotechnol. Biochem.">
        <title>Physical mapping of the linear plasmid pSLA2-L and localization of the eryAI and actI homologs.</title>
        <authorList>
            <person name="Kinashi H."/>
            <person name="Fujii S."/>
            <person name="Hatani A."/>
            <person name="Kurokawa T."/>
            <person name="Shinkawa H."/>
        </authorList>
    </citation>
    <scope>NUCLEOTIDE SEQUENCE</scope>
    <source>
        <strain evidence="3">7434AN4</strain>
        <plasmid evidence="3">pSLA2-L</plasmid>
    </source>
</reference>
<sequence length="396" mass="41463">MAPEELWTLFQRVVPPAPVRPQGGGHRRRGDREVLAAIVFVATSGCTWNPRVRVEGGGRGVVSQAGAVLLVETIRKSGLDTAISAALEPWRKARAVHDPGKILLDVALAVALGGDCLADAGMLRAEPAVFGPVASDPTVSRLIGRLAAGGKRVLAALRMARAEVREHVWNLAGDAAPDAGGQVIVDIDGVLVLAHSEKQDAAATWKKTFGHHPLMGFVDHGRGGSGEPVVGLLRPGNAGSNTAADHIEATKLALALAQLPKRLRRGRQTLIRTDSGGGTTSSSPWLARRGRWLSYSVGMTITDAIHQAVLKVPASAWTPAVEPDSDIRDGAWVAELAGGCLTGWPKGLDQRALSGLASPRQRVPAGSHAADRAVTTQPRLISSGPETRRSGVQGVV</sequence>
<reference evidence="3" key="2">
    <citation type="journal article" date="2000" name="Gene">
        <title>Identification of two polyketide synthase gene clusters on the linear plasmid pSLA2-L in Streptomyces rochei.</title>
        <authorList>
            <person name="Suwa M."/>
            <person name="Sugino H."/>
            <person name="Sasaoka A."/>
            <person name="Mori E."/>
            <person name="Fujii S."/>
            <person name="Shinkawa H."/>
            <person name="Nimi O."/>
            <person name="Kinashi H."/>
        </authorList>
    </citation>
    <scope>NUCLEOTIDE SEQUENCE</scope>
    <source>
        <strain evidence="3">7434AN4</strain>
        <plasmid evidence="3">pSLA2-L</plasmid>
    </source>
</reference>
<reference evidence="3" key="4">
    <citation type="journal article" date="2003" name="Mol. Microbiol.">
        <title>The large linear plasmid pSLA2-L of Streptomyces rochei has an unusually condensed gene organization for secondary metabolism.</title>
        <authorList>
            <person name="Mochizuki S."/>
            <person name="Hiratsu K."/>
            <person name="Suwa M."/>
            <person name="Ishii T."/>
            <person name="Sugino F."/>
            <person name="Yamada K."/>
            <person name="Kinashi H."/>
        </authorList>
    </citation>
    <scope>NUCLEOTIDE SEQUENCE</scope>
    <source>
        <strain evidence="3">7434AN4</strain>
        <plasmid evidence="3">pSLA2-L</plasmid>
    </source>
</reference>
<feature type="domain" description="Transposase DDE" evidence="2">
    <location>
        <begin position="49"/>
        <end position="335"/>
    </location>
</feature>
<evidence type="ECO:0000259" key="2">
    <source>
        <dbReference type="Pfam" id="PF13701"/>
    </source>
</evidence>
<name>Q83WZ0_STRRO</name>
<reference evidence="3" key="3">
    <citation type="journal article" date="2000" name="Mol. Gen. Genet.">
        <title>Cloning and analysis of the replication origin and the telomeres of the large linear plasmid pSLA2-L in Streptomyces rochei.</title>
        <authorList>
            <person name="Hiratsu K."/>
            <person name="Mochizuki S."/>
            <person name="Kinashi H."/>
        </authorList>
    </citation>
    <scope>NUCLEOTIDE SEQUENCE</scope>
    <source>
        <strain evidence="3">7434AN4</strain>
        <plasmid evidence="3">pSLA2-L</plasmid>
    </source>
</reference>
<accession>Q83WZ0</accession>
<dbReference type="InterPro" id="IPR025668">
    <property type="entry name" value="Tnp_DDE_dom"/>
</dbReference>
<geneLocation type="plasmid" evidence="3">
    <name>pSLA2-L</name>
</geneLocation>
<dbReference type="NCBIfam" id="NF033539">
    <property type="entry name" value="transpos_IS1380"/>
    <property type="match status" value="1"/>
</dbReference>
<keyword evidence="3" id="KW-0614">Plasmid</keyword>
<dbReference type="Pfam" id="PF13701">
    <property type="entry name" value="DDE_Tnp_1_4"/>
    <property type="match status" value="1"/>
</dbReference>
<evidence type="ECO:0000313" key="3">
    <source>
        <dbReference type="EMBL" id="BAC76575.1"/>
    </source>
</evidence>
<evidence type="ECO:0000256" key="1">
    <source>
        <dbReference type="SAM" id="MobiDB-lite"/>
    </source>
</evidence>
<dbReference type="AlphaFoldDB" id="Q83WZ0"/>
<feature type="region of interest" description="Disordered" evidence="1">
    <location>
        <begin position="357"/>
        <end position="396"/>
    </location>
</feature>
<dbReference type="InterPro" id="IPR047960">
    <property type="entry name" value="Transpos_IS1380"/>
</dbReference>
<protein>
    <submittedName>
        <fullName evidence="3">Probable transposase</fullName>
    </submittedName>
</protein>